<accession>A0A060RIZ2</accession>
<evidence type="ECO:0000313" key="14">
    <source>
        <dbReference type="Proteomes" id="UP000182764"/>
    </source>
</evidence>
<protein>
    <submittedName>
        <fullName evidence="9">Cellobiose phosphotransferase system IIB componen t</fullName>
    </submittedName>
    <submittedName>
        <fullName evidence="10">PTS system, cellobiose-specific IIB component</fullName>
    </submittedName>
</protein>
<dbReference type="NCBIfam" id="NF007155">
    <property type="entry name" value="PRK09590.1"/>
    <property type="match status" value="1"/>
</dbReference>
<evidence type="ECO:0000313" key="13">
    <source>
        <dbReference type="Proteomes" id="UP000182712"/>
    </source>
</evidence>
<dbReference type="InterPro" id="IPR036095">
    <property type="entry name" value="PTS_EIIB-like_sf"/>
</dbReference>
<dbReference type="PROSITE" id="PS51100">
    <property type="entry name" value="PTS_EIIB_TYPE_3"/>
    <property type="match status" value="1"/>
</dbReference>
<reference evidence="9 12" key="1">
    <citation type="submission" date="2014-02" db="EMBL/GenBank/DDBJ databases">
        <authorList>
            <person name="Manrique M."/>
        </authorList>
    </citation>
    <scope>NUCLEOTIDE SEQUENCE [LARGE SCALE GENOMIC DNA]</scope>
    <source>
        <strain evidence="9 12">LMG17956</strain>
    </source>
</reference>
<dbReference type="Proteomes" id="UP000027584">
    <property type="component" value="Unassembled WGS sequence"/>
</dbReference>
<gene>
    <name evidence="9" type="ORF">BN963_SGAL_02137</name>
    <name evidence="10" type="ORF">SAMN04487839_101182</name>
    <name evidence="11" type="ORF">SAMN04487840_11335</name>
</gene>
<evidence type="ECO:0000256" key="5">
    <source>
        <dbReference type="ARBA" id="ARBA00022683"/>
    </source>
</evidence>
<keyword evidence="4 9" id="KW-0808">Transferase</keyword>
<dbReference type="Pfam" id="PF02302">
    <property type="entry name" value="PTS_IIB"/>
    <property type="match status" value="1"/>
</dbReference>
<dbReference type="GO" id="GO:0016301">
    <property type="term" value="F:kinase activity"/>
    <property type="evidence" value="ECO:0007669"/>
    <property type="project" value="UniProtKB-KW"/>
</dbReference>
<dbReference type="RefSeq" id="WP_039695411.1">
    <property type="nucleotide sequence ID" value="NZ_FNFJ01000001.1"/>
</dbReference>
<evidence type="ECO:0000313" key="11">
    <source>
        <dbReference type="EMBL" id="SER98408.1"/>
    </source>
</evidence>
<dbReference type="InterPro" id="IPR013012">
    <property type="entry name" value="PTS_EIIB_3"/>
</dbReference>
<sequence length="105" mass="11501">MAKKALIICAGGMSSSMIAKKTMTFLQEQGNDIEMDAVGVPEGQKRIEADKYDLYLVSPQTKMNFKQLADAAAKTNKPIVQIPPQAYIPIPMGIEKMATLVKENI</sequence>
<evidence type="ECO:0000313" key="12">
    <source>
        <dbReference type="Proteomes" id="UP000027584"/>
    </source>
</evidence>
<dbReference type="AlphaFoldDB" id="A0A060RIZ2"/>
<evidence type="ECO:0000256" key="2">
    <source>
        <dbReference type="ARBA" id="ARBA00022553"/>
    </source>
</evidence>
<keyword evidence="3" id="KW-0762">Sugar transport</keyword>
<organism evidence="9 12">
    <name type="scientific">Streptococcus gallolyticus</name>
    <dbReference type="NCBI Taxonomy" id="315405"/>
    <lineage>
        <taxon>Bacteria</taxon>
        <taxon>Bacillati</taxon>
        <taxon>Bacillota</taxon>
        <taxon>Bacilli</taxon>
        <taxon>Lactobacillales</taxon>
        <taxon>Streptococcaceae</taxon>
        <taxon>Streptococcus</taxon>
    </lineage>
</organism>
<evidence type="ECO:0000256" key="6">
    <source>
        <dbReference type="ARBA" id="ARBA00022777"/>
    </source>
</evidence>
<keyword evidence="2" id="KW-0597">Phosphoprotein</keyword>
<evidence type="ECO:0000313" key="9">
    <source>
        <dbReference type="EMBL" id="CDO18930.1"/>
    </source>
</evidence>
<evidence type="ECO:0000256" key="1">
    <source>
        <dbReference type="ARBA" id="ARBA00022448"/>
    </source>
</evidence>
<proteinExistence type="predicted"/>
<reference evidence="9 12" key="2">
    <citation type="submission" date="2014-05" db="EMBL/GenBank/DDBJ databases">
        <title>Genome sequence of Streptococcus gallolyticus.</title>
        <authorList>
            <person name="Del Campo R."/>
        </authorList>
    </citation>
    <scope>NUCLEOTIDE SEQUENCE [LARGE SCALE GENOMIC DNA]</scope>
    <source>
        <strain evidence="9 12">LMG17956</strain>
    </source>
</reference>
<keyword evidence="1" id="KW-0813">Transport</keyword>
<dbReference type="SUPFAM" id="SSF52794">
    <property type="entry name" value="PTS system IIB component-like"/>
    <property type="match status" value="1"/>
</dbReference>
<evidence type="ECO:0000313" key="10">
    <source>
        <dbReference type="EMBL" id="SEL90877.1"/>
    </source>
</evidence>
<dbReference type="GO" id="GO:0009401">
    <property type="term" value="P:phosphoenolpyruvate-dependent sugar phosphotransferase system"/>
    <property type="evidence" value="ECO:0007669"/>
    <property type="project" value="UniProtKB-KW"/>
</dbReference>
<evidence type="ECO:0000256" key="7">
    <source>
        <dbReference type="PROSITE-ProRule" id="PRU00423"/>
    </source>
</evidence>
<feature type="domain" description="PTS EIIB type-3" evidence="8">
    <location>
        <begin position="2"/>
        <end position="105"/>
    </location>
</feature>
<dbReference type="PANTHER" id="PTHR34581:SF2">
    <property type="entry name" value="PTS SYSTEM N,N'-DIACETYLCHITOBIOSE-SPECIFIC EIIB COMPONENT"/>
    <property type="match status" value="1"/>
</dbReference>
<evidence type="ECO:0000256" key="3">
    <source>
        <dbReference type="ARBA" id="ARBA00022597"/>
    </source>
</evidence>
<name>A0A060RIZ2_9STRE</name>
<dbReference type="PANTHER" id="PTHR34581">
    <property type="entry name" value="PTS SYSTEM N,N'-DIACETYLCHITOBIOSE-SPECIFIC EIIB COMPONENT"/>
    <property type="match status" value="1"/>
</dbReference>
<dbReference type="EMBL" id="FOBM01000001">
    <property type="protein sequence ID" value="SEL90877.1"/>
    <property type="molecule type" value="Genomic_DNA"/>
</dbReference>
<dbReference type="InterPro" id="IPR051819">
    <property type="entry name" value="PTS_sugar-specific_EIIB"/>
</dbReference>
<dbReference type="Proteomes" id="UP000182764">
    <property type="component" value="Unassembled WGS sequence"/>
</dbReference>
<keyword evidence="6" id="KW-0418">Kinase</keyword>
<dbReference type="EMBL" id="CCBC010000211">
    <property type="protein sequence ID" value="CDO18930.1"/>
    <property type="molecule type" value="Genomic_DNA"/>
</dbReference>
<dbReference type="InterPro" id="IPR003501">
    <property type="entry name" value="PTS_EIIB_2/3"/>
</dbReference>
<evidence type="ECO:0000259" key="8">
    <source>
        <dbReference type="PROSITE" id="PS51100"/>
    </source>
</evidence>
<dbReference type="GO" id="GO:0008982">
    <property type="term" value="F:protein-N(PI)-phosphohistidine-sugar phosphotransferase activity"/>
    <property type="evidence" value="ECO:0007669"/>
    <property type="project" value="InterPro"/>
</dbReference>
<dbReference type="Gene3D" id="3.40.50.2300">
    <property type="match status" value="1"/>
</dbReference>
<reference evidence="13 14" key="3">
    <citation type="submission" date="2016-10" db="EMBL/GenBank/DDBJ databases">
        <authorList>
            <person name="de Groot N.N."/>
        </authorList>
    </citation>
    <scope>NUCLEOTIDE SEQUENCE [LARGE SCALE GENOMIC DNA]</scope>
    <source>
        <strain evidence="10 14">VTM1R29</strain>
        <strain evidence="11 13">VTM2R47</strain>
    </source>
</reference>
<keyword evidence="5" id="KW-0598">Phosphotransferase system</keyword>
<evidence type="ECO:0000256" key="4">
    <source>
        <dbReference type="ARBA" id="ARBA00022679"/>
    </source>
</evidence>
<dbReference type="Proteomes" id="UP000182712">
    <property type="component" value="Unassembled WGS sequence"/>
</dbReference>
<dbReference type="EMBL" id="FOGM01000013">
    <property type="protein sequence ID" value="SER98408.1"/>
    <property type="molecule type" value="Genomic_DNA"/>
</dbReference>
<feature type="modified residue" description="Phosphocysteine; by EIIA" evidence="7">
    <location>
        <position position="9"/>
    </location>
</feature>